<sequence>MSDDSTGSERDGFSIISRKSGSNSPNETSEMRLLDLYSVCCAGLCIGASSSELELFATRKGAAGDFLLLVKEWAKLFQYFSLYAKELLERLLAVCYEHPNKVKKPGMHFKGDVDFICGGPPCQGVSGFNCFRNPKADLEDVKSHHLLLFMVIIGHSKPKYVLMENVVDILKFSGEIFGSLCHWTSCIHGGIMAAASHGYHNFGCESFCGKSQQYPLQTHEVIARRVIPNEFEEITIAYGKKQPCQLEKAIHLGDAISDLPPGCKFRDQPTRYNGIHQWKGRCSNLGNHCLNMEHQQSK</sequence>
<protein>
    <submittedName>
        <fullName evidence="1">Cytosine-specific methyltransferase</fullName>
    </submittedName>
</protein>
<evidence type="ECO:0000313" key="1">
    <source>
        <dbReference type="EMBL" id="KAJ4717638.1"/>
    </source>
</evidence>
<evidence type="ECO:0000313" key="2">
    <source>
        <dbReference type="Proteomes" id="UP001164539"/>
    </source>
</evidence>
<dbReference type="EMBL" id="CM051399">
    <property type="protein sequence ID" value="KAJ4717638.1"/>
    <property type="molecule type" value="Genomic_DNA"/>
</dbReference>
<accession>A0ACC1Y373</accession>
<keyword evidence="1" id="KW-0808">Transferase</keyword>
<proteinExistence type="predicted"/>
<gene>
    <name evidence="1" type="ORF">OWV82_012489</name>
</gene>
<comment type="caution">
    <text evidence="1">The sequence shown here is derived from an EMBL/GenBank/DDBJ whole genome shotgun (WGS) entry which is preliminary data.</text>
</comment>
<name>A0ACC1Y373_MELAZ</name>
<reference evidence="1 2" key="1">
    <citation type="journal article" date="2023" name="Science">
        <title>Complex scaffold remodeling in plant triterpene biosynthesis.</title>
        <authorList>
            <person name="De La Pena R."/>
            <person name="Hodgson H."/>
            <person name="Liu J.C."/>
            <person name="Stephenson M.J."/>
            <person name="Martin A.C."/>
            <person name="Owen C."/>
            <person name="Harkess A."/>
            <person name="Leebens-Mack J."/>
            <person name="Jimenez L.E."/>
            <person name="Osbourn A."/>
            <person name="Sattely E.S."/>
        </authorList>
    </citation>
    <scope>NUCLEOTIDE SEQUENCE [LARGE SCALE GENOMIC DNA]</scope>
    <source>
        <strain evidence="2">cv. JPN11</strain>
        <tissue evidence="1">Leaf</tissue>
    </source>
</reference>
<keyword evidence="2" id="KW-1185">Reference proteome</keyword>
<dbReference type="Proteomes" id="UP001164539">
    <property type="component" value="Chromosome 6"/>
</dbReference>
<keyword evidence="1" id="KW-0489">Methyltransferase</keyword>
<organism evidence="1 2">
    <name type="scientific">Melia azedarach</name>
    <name type="common">Chinaberry tree</name>
    <dbReference type="NCBI Taxonomy" id="155640"/>
    <lineage>
        <taxon>Eukaryota</taxon>
        <taxon>Viridiplantae</taxon>
        <taxon>Streptophyta</taxon>
        <taxon>Embryophyta</taxon>
        <taxon>Tracheophyta</taxon>
        <taxon>Spermatophyta</taxon>
        <taxon>Magnoliopsida</taxon>
        <taxon>eudicotyledons</taxon>
        <taxon>Gunneridae</taxon>
        <taxon>Pentapetalae</taxon>
        <taxon>rosids</taxon>
        <taxon>malvids</taxon>
        <taxon>Sapindales</taxon>
        <taxon>Meliaceae</taxon>
        <taxon>Melia</taxon>
    </lineage>
</organism>